<reference evidence="3 4" key="1">
    <citation type="submission" date="2020-03" db="EMBL/GenBank/DDBJ databases">
        <title>Soil Listeria distribution.</title>
        <authorList>
            <person name="Liao J."/>
            <person name="Wiedmann M."/>
        </authorList>
    </citation>
    <scope>NUCLEOTIDE SEQUENCE [LARGE SCALE GENOMIC DNA]</scope>
    <source>
        <strain evidence="3 4">FSL L7-1523</strain>
    </source>
</reference>
<keyword evidence="2" id="KW-0812">Transmembrane</keyword>
<feature type="transmembrane region" description="Helical" evidence="2">
    <location>
        <begin position="96"/>
        <end position="113"/>
    </location>
</feature>
<dbReference type="RefSeq" id="WP_185424369.1">
    <property type="nucleotide sequence ID" value="NZ_JAARRL010000002.1"/>
</dbReference>
<evidence type="ECO:0000256" key="1">
    <source>
        <dbReference type="SAM" id="MobiDB-lite"/>
    </source>
</evidence>
<comment type="caution">
    <text evidence="3">The sequence shown here is derived from an EMBL/GenBank/DDBJ whole genome shotgun (WGS) entry which is preliminary data.</text>
</comment>
<evidence type="ECO:0000313" key="3">
    <source>
        <dbReference type="EMBL" id="MBC1499422.1"/>
    </source>
</evidence>
<dbReference type="EMBL" id="JAARRL010000002">
    <property type="protein sequence ID" value="MBC1499422.1"/>
    <property type="molecule type" value="Genomic_DNA"/>
</dbReference>
<feature type="compositionally biased region" description="Polar residues" evidence="1">
    <location>
        <begin position="149"/>
        <end position="158"/>
    </location>
</feature>
<proteinExistence type="predicted"/>
<keyword evidence="2" id="KW-1133">Transmembrane helix</keyword>
<keyword evidence="2" id="KW-0472">Membrane</keyword>
<feature type="region of interest" description="Disordered" evidence="1">
    <location>
        <begin position="139"/>
        <end position="158"/>
    </location>
</feature>
<gene>
    <name evidence="3" type="ORF">HB943_02325</name>
</gene>
<organism evidence="3 4">
    <name type="scientific">Listeria weihenstephanensis</name>
    <dbReference type="NCBI Taxonomy" id="1006155"/>
    <lineage>
        <taxon>Bacteria</taxon>
        <taxon>Bacillati</taxon>
        <taxon>Bacillota</taxon>
        <taxon>Bacilli</taxon>
        <taxon>Bacillales</taxon>
        <taxon>Listeriaceae</taxon>
        <taxon>Listeria</taxon>
    </lineage>
</organism>
<evidence type="ECO:0000256" key="2">
    <source>
        <dbReference type="SAM" id="Phobius"/>
    </source>
</evidence>
<dbReference type="AlphaFoldDB" id="A0A841Z412"/>
<dbReference type="Proteomes" id="UP000564536">
    <property type="component" value="Unassembled WGS sequence"/>
</dbReference>
<dbReference type="Pfam" id="PF10097">
    <property type="entry name" value="DUF2335"/>
    <property type="match status" value="1"/>
</dbReference>
<accession>A0A841Z412</accession>
<name>A0A841Z412_9LIST</name>
<dbReference type="InterPro" id="IPR019284">
    <property type="entry name" value="RP532"/>
</dbReference>
<sequence>MSQTDNEVIDSKNDDVAEILDTVQKMPDEKQEEVMVSLEMHYGPIPHPAILEKYDYLDPGAAKQIIDNGVAESEHRRSMEKARLHKEVKDKQRSQYLGFAIGIIVIISGVVLIMNGHAITGTALSGVTALGLVGAFTGESQKQEEPSVSEETSNPDIS</sequence>
<evidence type="ECO:0000313" key="4">
    <source>
        <dbReference type="Proteomes" id="UP000564536"/>
    </source>
</evidence>
<protein>
    <submittedName>
        <fullName evidence="3">DUF2335 domain-containing protein</fullName>
    </submittedName>
</protein>